<dbReference type="InterPro" id="IPR029483">
    <property type="entry name" value="GH97_C"/>
</dbReference>
<dbReference type="Pfam" id="PF14509">
    <property type="entry name" value="GH97_C"/>
    <property type="match status" value="1"/>
</dbReference>
<dbReference type="GO" id="GO:0016787">
    <property type="term" value="F:hydrolase activity"/>
    <property type="evidence" value="ECO:0007669"/>
    <property type="project" value="UniProtKB-KW"/>
</dbReference>
<evidence type="ECO:0000259" key="1">
    <source>
        <dbReference type="Pfam" id="PF14509"/>
    </source>
</evidence>
<reference evidence="2 3" key="1">
    <citation type="submission" date="2021-11" db="EMBL/GenBank/DDBJ databases">
        <title>Genomic of Niabella pedocola.</title>
        <authorList>
            <person name="Wu T."/>
        </authorList>
    </citation>
    <scope>NUCLEOTIDE SEQUENCE [LARGE SCALE GENOMIC DNA]</scope>
    <source>
        <strain evidence="2 3">JCM 31011</strain>
    </source>
</reference>
<organism evidence="2 3">
    <name type="scientific">Niabella pedocola</name>
    <dbReference type="NCBI Taxonomy" id="1752077"/>
    <lineage>
        <taxon>Bacteria</taxon>
        <taxon>Pseudomonadati</taxon>
        <taxon>Bacteroidota</taxon>
        <taxon>Chitinophagia</taxon>
        <taxon>Chitinophagales</taxon>
        <taxon>Chitinophagaceae</taxon>
        <taxon>Niabella</taxon>
    </lineage>
</organism>
<dbReference type="Proteomes" id="UP001199816">
    <property type="component" value="Unassembled WGS sequence"/>
</dbReference>
<proteinExistence type="predicted"/>
<sequence length="137" mass="15672">MICYYHLPELKPKPAGTQHARVLKTSSRHRMALSVIYYSPLQFMYRYDKPEDLQDEPEQEFFDRVPTVGDAAKVLDGAIGPYVTIARRSNSEWFVGSITNNDGRDIKINCSFLPPGQKYIASFITITRIHRYAPGCL</sequence>
<evidence type="ECO:0000313" key="3">
    <source>
        <dbReference type="Proteomes" id="UP001199816"/>
    </source>
</evidence>
<dbReference type="InterPro" id="IPR052720">
    <property type="entry name" value="Glycosyl_hydrolase_97"/>
</dbReference>
<dbReference type="PANTHER" id="PTHR35803">
    <property type="entry name" value="GLUCAN 1,4-ALPHA-GLUCOSIDASE SUSB-RELATED"/>
    <property type="match status" value="1"/>
</dbReference>
<dbReference type="InterPro" id="IPR013785">
    <property type="entry name" value="Aldolase_TIM"/>
</dbReference>
<feature type="domain" description="Glycosyl-hydrolase 97 C-terminal oligomerisation" evidence="1">
    <location>
        <begin position="70"/>
        <end position="124"/>
    </location>
</feature>
<comment type="caution">
    <text evidence="2">The sequence shown here is derived from an EMBL/GenBank/DDBJ whole genome shotgun (WGS) entry which is preliminary data.</text>
</comment>
<dbReference type="Gene3D" id="3.20.20.70">
    <property type="entry name" value="Aldolase class I"/>
    <property type="match status" value="1"/>
</dbReference>
<gene>
    <name evidence="2" type="ORF">LQ567_03685</name>
</gene>
<accession>A0ABS8PL66</accession>
<dbReference type="EMBL" id="JAJNEC010000003">
    <property type="protein sequence ID" value="MCD2421848.1"/>
    <property type="molecule type" value="Genomic_DNA"/>
</dbReference>
<name>A0ABS8PL66_9BACT</name>
<protein>
    <submittedName>
        <fullName evidence="2">Glycoside hydrolase family 97 C-terminal domain-containing protein</fullName>
    </submittedName>
</protein>
<keyword evidence="2" id="KW-0378">Hydrolase</keyword>
<dbReference type="PANTHER" id="PTHR35803:SF3">
    <property type="entry name" value="ALPHA-GLUCOSIDASE"/>
    <property type="match status" value="1"/>
</dbReference>
<dbReference type="RefSeq" id="WP_231002749.1">
    <property type="nucleotide sequence ID" value="NZ_JAJNEC010000003.1"/>
</dbReference>
<evidence type="ECO:0000313" key="2">
    <source>
        <dbReference type="EMBL" id="MCD2421848.1"/>
    </source>
</evidence>
<keyword evidence="3" id="KW-1185">Reference proteome</keyword>